<accession>A0A0F9FI66</accession>
<dbReference type="AlphaFoldDB" id="A0A0F9FI66"/>
<feature type="non-terminal residue" evidence="2">
    <location>
        <position position="1"/>
    </location>
</feature>
<evidence type="ECO:0000313" key="2">
    <source>
        <dbReference type="EMBL" id="KKL86104.1"/>
    </source>
</evidence>
<feature type="compositionally biased region" description="Low complexity" evidence="1">
    <location>
        <begin position="25"/>
        <end position="37"/>
    </location>
</feature>
<evidence type="ECO:0008006" key="3">
    <source>
        <dbReference type="Google" id="ProtNLM"/>
    </source>
</evidence>
<feature type="compositionally biased region" description="Basic and acidic residues" evidence="1">
    <location>
        <begin position="1"/>
        <end position="11"/>
    </location>
</feature>
<evidence type="ECO:0000256" key="1">
    <source>
        <dbReference type="SAM" id="MobiDB-lite"/>
    </source>
</evidence>
<name>A0A0F9FI66_9ZZZZ</name>
<organism evidence="2">
    <name type="scientific">marine sediment metagenome</name>
    <dbReference type="NCBI Taxonomy" id="412755"/>
    <lineage>
        <taxon>unclassified sequences</taxon>
        <taxon>metagenomes</taxon>
        <taxon>ecological metagenomes</taxon>
    </lineage>
</organism>
<dbReference type="EMBL" id="LAZR01021214">
    <property type="protein sequence ID" value="KKL86104.1"/>
    <property type="molecule type" value="Genomic_DNA"/>
</dbReference>
<proteinExistence type="predicted"/>
<feature type="region of interest" description="Disordered" evidence="1">
    <location>
        <begin position="1"/>
        <end position="43"/>
    </location>
</feature>
<sequence length="545" mass="63944">NRKSIRPDQRRVGNNGNQRHRAVQKSSKSNSNDAASNQHPFGRPTRLITYGNIPITNNTFLDGKEVTIDLILEWFKLYMNHIITWNIGELEYLTELIKEVFFGDMIIVLEPRKHGKTVTMLGLFAFWVIELKRTILVLVSDWSAQKRIFYGLRHVFKRDDVREFYGDLIQSESASDFTIMYDPILQGGSLDPFVRIASFMGKWVGTHADWTHQEDVQQTIPVSDRTRANLIDNYDDNLQDLSEKNTASATRKGELDYYSELFKRGWKPLHRKAVEFIKGDFPSENDFLYEEYEYDEERYKNPIGLKESYLSTVEYRILGCPDFPFDKLMIRYWRNPDSFFTQFQNEAVTKRAKFFDGANIEVIDPYRFGELVNRRYEFIDPAFSEKKSSSSSKVAILILVPFQNQFIIEDIVIRHMSPNELDEWGVDLYDQYNPNESKIEDDFSQITSRSKGYSQLLKLRGMSKFYNRAFGSKDQRIQQLYGYAFRSQIKIYATATDRVEFMRQWRSYNKDGKHGFDGLDILASGIRILFNKFNTNKRSRGVRVV</sequence>
<comment type="caution">
    <text evidence="2">The sequence shown here is derived from an EMBL/GenBank/DDBJ whole genome shotgun (WGS) entry which is preliminary data.</text>
</comment>
<protein>
    <recommendedName>
        <fullName evidence="3">Terminase large subunit gp17-like C-terminal domain-containing protein</fullName>
    </recommendedName>
</protein>
<reference evidence="2" key="1">
    <citation type="journal article" date="2015" name="Nature">
        <title>Complex archaea that bridge the gap between prokaryotes and eukaryotes.</title>
        <authorList>
            <person name="Spang A."/>
            <person name="Saw J.H."/>
            <person name="Jorgensen S.L."/>
            <person name="Zaremba-Niedzwiedzka K."/>
            <person name="Martijn J."/>
            <person name="Lind A.E."/>
            <person name="van Eijk R."/>
            <person name="Schleper C."/>
            <person name="Guy L."/>
            <person name="Ettema T.J."/>
        </authorList>
    </citation>
    <scope>NUCLEOTIDE SEQUENCE</scope>
</reference>
<gene>
    <name evidence="2" type="ORF">LCGC14_1948110</name>
</gene>